<feature type="domain" description="DUF8004" evidence="2">
    <location>
        <begin position="283"/>
        <end position="373"/>
    </location>
</feature>
<gene>
    <name evidence="3" type="ORF">PCON_03209</name>
</gene>
<sequence length="630" mass="72293">MAPTQVPRRSSTLFEKSSAQVLRLARKLSLAGFREKPTVTNAQPTHDTPERPKSRLSRWRSRINSEPKVQTVIEEEDDELMRSTTPRGFVPSKGVVKELAVRFPMPKAKLVRGGGAQSEYDISALVFGRKSAELWSPTGDVLVYLCSKSESSHYQPSFKLPSTTLTKKSEFFVTALSSRWQEHSPAHTELLNREGAKYILYFPPWETDTETTDSRNCDSAEDLAELTSQLVATHNFFSYICRKPPVYLNPPNGGTLFQDLMDRMEMYILTPATPARRSEVIKDLEIWIRDKRLDDPRLSAERIMDSLLISERYQWKSIYEEAFIHAAGRYDQLVSHPSYTSLSPATRQILERACYFVKTRVSNTTNALDTLQFPLFNQQPSNRRRGTSPSEVPPAWRKAFQEFRKFVQAYYCGTFKIRSWPPAVWTRGMVMQIDTDFSALYNLLLDQDPDRNERYRHLLLQQIEKYSTELPRLPELPPEGSPLRDRRQTRESIGVLLMDSYNLINDPNLFVEAFKEMEREYGTGRTVTKSVEAREGRWCLVVAVLDAIKQVLDERDDVIKYGWGVEYWLCAELPGTPPWNARSVSALSRRTASAMSRRSMMDDEDEDDDESDGTVTPTNDGPRPRNSVFG</sequence>
<proteinExistence type="predicted"/>
<dbReference type="AlphaFoldDB" id="U4LRP3"/>
<dbReference type="Pfam" id="PF26013">
    <property type="entry name" value="DUF8004"/>
    <property type="match status" value="1"/>
</dbReference>
<dbReference type="STRING" id="1076935.U4LRP3"/>
<feature type="region of interest" description="Disordered" evidence="1">
    <location>
        <begin position="35"/>
        <end position="61"/>
    </location>
</feature>
<dbReference type="Proteomes" id="UP000018144">
    <property type="component" value="Unassembled WGS sequence"/>
</dbReference>
<dbReference type="EMBL" id="HF936442">
    <property type="protein sequence ID" value="CCX34239.1"/>
    <property type="molecule type" value="Genomic_DNA"/>
</dbReference>
<reference evidence="3 4" key="1">
    <citation type="journal article" date="2013" name="PLoS Genet.">
        <title>The genome and development-dependent transcriptomes of Pyronema confluens: a window into fungal evolution.</title>
        <authorList>
            <person name="Traeger S."/>
            <person name="Altegoer F."/>
            <person name="Freitag M."/>
            <person name="Gabaldon T."/>
            <person name="Kempken F."/>
            <person name="Kumar A."/>
            <person name="Marcet-Houben M."/>
            <person name="Poggeler S."/>
            <person name="Stajich J.E."/>
            <person name="Nowrousian M."/>
        </authorList>
    </citation>
    <scope>NUCLEOTIDE SEQUENCE [LARGE SCALE GENOMIC DNA]</scope>
    <source>
        <strain evidence="4">CBS 100304</strain>
        <tissue evidence="3">Vegetative mycelium</tissue>
    </source>
</reference>
<keyword evidence="4" id="KW-1185">Reference proteome</keyword>
<accession>U4LRP3</accession>
<dbReference type="PANTHER" id="PTHR39601">
    <property type="entry name" value="CHORIOGENIN HMINOR"/>
    <property type="match status" value="1"/>
</dbReference>
<evidence type="ECO:0000259" key="2">
    <source>
        <dbReference type="Pfam" id="PF26013"/>
    </source>
</evidence>
<dbReference type="PANTHER" id="PTHR39601:SF1">
    <property type="entry name" value="CHORIOGENIN HMINOR"/>
    <property type="match status" value="1"/>
</dbReference>
<organism evidence="3 4">
    <name type="scientific">Pyronema omphalodes (strain CBS 100304)</name>
    <name type="common">Pyronema confluens</name>
    <dbReference type="NCBI Taxonomy" id="1076935"/>
    <lineage>
        <taxon>Eukaryota</taxon>
        <taxon>Fungi</taxon>
        <taxon>Dikarya</taxon>
        <taxon>Ascomycota</taxon>
        <taxon>Pezizomycotina</taxon>
        <taxon>Pezizomycetes</taxon>
        <taxon>Pezizales</taxon>
        <taxon>Pyronemataceae</taxon>
        <taxon>Pyronema</taxon>
    </lineage>
</organism>
<evidence type="ECO:0000313" key="3">
    <source>
        <dbReference type="EMBL" id="CCX34239.1"/>
    </source>
</evidence>
<dbReference type="OrthoDB" id="5300331at2759"/>
<evidence type="ECO:0000313" key="4">
    <source>
        <dbReference type="Proteomes" id="UP000018144"/>
    </source>
</evidence>
<dbReference type="eggNOG" id="ENOG502SRSH">
    <property type="taxonomic scope" value="Eukaryota"/>
</dbReference>
<feature type="compositionally biased region" description="Acidic residues" evidence="1">
    <location>
        <begin position="602"/>
        <end position="612"/>
    </location>
</feature>
<protein>
    <recommendedName>
        <fullName evidence="2">DUF8004 domain-containing protein</fullName>
    </recommendedName>
</protein>
<dbReference type="OMA" id="STSDYWV"/>
<evidence type="ECO:0000256" key="1">
    <source>
        <dbReference type="SAM" id="MobiDB-lite"/>
    </source>
</evidence>
<dbReference type="InterPro" id="IPR058317">
    <property type="entry name" value="DUF8004"/>
</dbReference>
<feature type="region of interest" description="Disordered" evidence="1">
    <location>
        <begin position="593"/>
        <end position="630"/>
    </location>
</feature>
<name>U4LRP3_PYROM</name>